<name>A0A4Z0R4S8_9FIRM</name>
<dbReference type="Gene3D" id="1.10.10.10">
    <property type="entry name" value="Winged helix-like DNA-binding domain superfamily/Winged helix DNA-binding domain"/>
    <property type="match status" value="1"/>
</dbReference>
<dbReference type="AlphaFoldDB" id="A0A4Z0R4S8"/>
<comment type="caution">
    <text evidence="1">The sequence shown here is derived from an EMBL/GenBank/DDBJ whole genome shotgun (WGS) entry which is preliminary data.</text>
</comment>
<organism evidence="1 2">
    <name type="scientific">Desulfosporosinus fructosivorans</name>
    <dbReference type="NCBI Taxonomy" id="2018669"/>
    <lineage>
        <taxon>Bacteria</taxon>
        <taxon>Bacillati</taxon>
        <taxon>Bacillota</taxon>
        <taxon>Clostridia</taxon>
        <taxon>Eubacteriales</taxon>
        <taxon>Desulfitobacteriaceae</taxon>
        <taxon>Desulfosporosinus</taxon>
    </lineage>
</organism>
<evidence type="ECO:0000313" key="2">
    <source>
        <dbReference type="Proteomes" id="UP000298460"/>
    </source>
</evidence>
<dbReference type="InterPro" id="IPR036388">
    <property type="entry name" value="WH-like_DNA-bd_sf"/>
</dbReference>
<dbReference type="OrthoDB" id="1825248at2"/>
<accession>A0A4Z0R4S8</accession>
<proteinExistence type="predicted"/>
<gene>
    <name evidence="1" type="ORF">E4K67_08935</name>
</gene>
<evidence type="ECO:0000313" key="1">
    <source>
        <dbReference type="EMBL" id="TGE38101.1"/>
    </source>
</evidence>
<reference evidence="1 2" key="1">
    <citation type="submission" date="2019-03" db="EMBL/GenBank/DDBJ databases">
        <title>Draft Genome Sequence of Desulfosporosinus fructosivorans Strain 63.6F, Isolated from Marine Sediment in the Baltic Sea.</title>
        <authorList>
            <person name="Hausmann B."/>
            <person name="Vandieken V."/>
            <person name="Pjevac P."/>
            <person name="Schreck K."/>
            <person name="Herbold C.W."/>
            <person name="Loy A."/>
        </authorList>
    </citation>
    <scope>NUCLEOTIDE SEQUENCE [LARGE SCALE GENOMIC DNA]</scope>
    <source>
        <strain evidence="1 2">63.6F</strain>
    </source>
</reference>
<sequence length="72" mass="8066">MDTAKAKEALQKLAKQKGVSEETLHHDIKIAITEAIKSPEPQAQTFWKSIPHKGEQPTPEEVIAYIVNMVKD</sequence>
<dbReference type="Proteomes" id="UP000298460">
    <property type="component" value="Unassembled WGS sequence"/>
</dbReference>
<keyword evidence="2" id="KW-1185">Reference proteome</keyword>
<dbReference type="RefSeq" id="WP_135546082.1">
    <property type="nucleotide sequence ID" value="NZ_SPQQ01000003.1"/>
</dbReference>
<protein>
    <recommendedName>
        <fullName evidence="3">Sporulation initiation factor Spo0A C-terminal domain-containing protein</fullName>
    </recommendedName>
</protein>
<evidence type="ECO:0008006" key="3">
    <source>
        <dbReference type="Google" id="ProtNLM"/>
    </source>
</evidence>
<dbReference type="EMBL" id="SPQQ01000003">
    <property type="protein sequence ID" value="TGE38101.1"/>
    <property type="molecule type" value="Genomic_DNA"/>
</dbReference>